<feature type="region of interest" description="Disordered" evidence="1">
    <location>
        <begin position="126"/>
        <end position="163"/>
    </location>
</feature>
<organism evidence="2">
    <name type="scientific">Lentibacter phage vB_LenP_ICBM3</name>
    <dbReference type="NCBI Taxonomy" id="2301530"/>
    <lineage>
        <taxon>Viruses</taxon>
        <taxon>Duplodnaviria</taxon>
        <taxon>Heunggongvirae</taxon>
        <taxon>Uroviricota</taxon>
        <taxon>Caudoviricetes</taxon>
        <taxon>Zobellviridae</taxon>
        <taxon>Cobavirinae</taxon>
        <taxon>Siovirus</taxon>
        <taxon>Siovirus germanense</taxon>
    </lineage>
</organism>
<evidence type="ECO:0000256" key="1">
    <source>
        <dbReference type="SAM" id="MobiDB-lite"/>
    </source>
</evidence>
<protein>
    <submittedName>
        <fullName evidence="2">Uncharacterized protein</fullName>
    </submittedName>
</protein>
<feature type="compositionally biased region" description="Basic and acidic residues" evidence="1">
    <location>
        <begin position="126"/>
        <end position="157"/>
    </location>
</feature>
<sequence length="163" mass="18952">MAKKPSKMWFYETTLPDTRNEFTNYSLKKKDHKVGDKTYLSLHKIYIDMEDPTEYEFALSVFGDFSVWENLCNLSWFKVHHQQMKKELMLKLKARTIRGMINDLEEGKASYNAQKYLADAGYLEGNDKKRGRPSKEELDGALKEAARNEADTKDDATRIGLIN</sequence>
<proteinExistence type="predicted"/>
<name>A0A3G2YR44_9CAUD</name>
<dbReference type="Proteomes" id="UP000272148">
    <property type="component" value="Segment"/>
</dbReference>
<accession>A0A3G2YR44</accession>
<reference evidence="2" key="1">
    <citation type="journal article" date="2019" name="ISME J.">
        <title>Cobaviruses - a new globally distributed phage group infecting Rhodobacteraceae in marine ecosystems.</title>
        <authorList>
            <person name="Bischoff V."/>
            <person name="Bunk B."/>
            <person name="Meier-Kolthoff J.P."/>
            <person name="Sproer C."/>
            <person name="Poehlein A."/>
            <person name="Dogs M."/>
            <person name="Nguyen M."/>
            <person name="Petersen J."/>
            <person name="Daniel R."/>
            <person name="Overmann J."/>
            <person name="Goker M."/>
            <person name="Simon M."/>
            <person name="Brinkhoff T."/>
            <person name="Moraru C."/>
        </authorList>
    </citation>
    <scope>NUCLEOTIDE SEQUENCE</scope>
</reference>
<dbReference type="EMBL" id="MF431615">
    <property type="protein sequence ID" value="AYP28006.1"/>
    <property type="molecule type" value="Genomic_DNA"/>
</dbReference>
<evidence type="ECO:0000313" key="2">
    <source>
        <dbReference type="EMBL" id="AYP28006.1"/>
    </source>
</evidence>